<dbReference type="Bgee" id="ENSORLG00000030043">
    <property type="expression patterns" value="Expressed in liver and 12 other cell types or tissues"/>
</dbReference>
<keyword evidence="4" id="KW-1185">Reference proteome</keyword>
<dbReference type="InterPro" id="IPR043502">
    <property type="entry name" value="DNA/RNA_pol_sf"/>
</dbReference>
<accession>A0A3B3INB3</accession>
<feature type="domain" description="Reverse transcriptase" evidence="2">
    <location>
        <begin position="582"/>
        <end position="858"/>
    </location>
</feature>
<sequence length="1063" mass="119453">MLTCKLYVWSALTWILLWLFYRPTAGLIQYSASELLRLRWLPTAPAPLLYARTDPLLPPRRRYIHRGTHRHYQASSNLVRFLSSSTRRPPRNTGRSVDHGVLSSLPGPANSTSSAPRQVIRTINFGLINIRSLSNKGQLIQDLIVDRKLDFLCVTETWQQQNDFSSLNDSTPPGFVYLCQPRCHGRGGGLAVIYRETWKVLPVPLPSFSSIECTAFMLPGPTPTVIAVVYRPPKPNRDFLEHFGTLLTHLSSLTPNVMCMGDFNIHFDNNHLPLTRDFCSCLDSLGFCQHVQLPTHAKGHILDLVCCSGLTPSNCSTDDLAMTDHHLVSFSIPLILSEIKPTRLISFRNIKNVNVDMFSSHLERIPFPNSSNPDDLVSFYNNCLLDVLNNFAPVKTRSVLSVKSSPWFTPELHKMKAKCRQLERLCKKTGSPAHREIYNEQILQYKDLVSITKTNYFTELIDANKGNSKILFSLMDNVFQPRNSFPPHFYSDEHCNSLQLFFNQKILDIHQHLHSSTSPPTPSDSFSVTHIFTSFFLPDPSEISRLIHKSKPSTCLLDPLPTSLVKSCLPSLLPFICAIIHSSLTSGIVPSLLKIAAVRPILKKPGSDPNSFHNLRPISNLPFISKILEKIVASQLSHHLTQNDLFEPFQSGFRPLHSTETALLKITNDLLLAADSGLITILILLDLSAAFDTISHSILLHRLSALGIESIPLRWFHSYFSSRTQFIQLNSFKSQPSLISSGVPQGSVLGPLLFITYLLPLGNIFRKFNIDFHCFADDTQLYLSSKPNSSIPPASLSSCLSEIKTWFTLNFLKLNSDKTELLLVGSKSTLSKVSNFNLSIDSSPVFPSPQVKSLGVILDSTLSFQSHINSITRSAYYHLRNINRLRPSLTIHSASILVHSLVTSRLDYCNALLFGLPNKTLSKLQLVQNSAARIITRTPSFHHITPVLQQLHWLPVAFRIKFKILLYTFKALHSLAPSYLSNLLHVNTPSRSLRSSSSLQLSVPPARMVTMGSRAFSRSAPQLWNSLPPDLRNTDSFLIFKSRLKTYLFKHAFPEHSFSFSVS</sequence>
<dbReference type="InterPro" id="IPR036691">
    <property type="entry name" value="Endo/exonu/phosph_ase_sf"/>
</dbReference>
<dbReference type="InterPro" id="IPR000477">
    <property type="entry name" value="RT_dom"/>
</dbReference>
<reference evidence="3 4" key="1">
    <citation type="journal article" date="2007" name="Nature">
        <title>The medaka draft genome and insights into vertebrate genome evolution.</title>
        <authorList>
            <person name="Kasahara M."/>
            <person name="Naruse K."/>
            <person name="Sasaki S."/>
            <person name="Nakatani Y."/>
            <person name="Qu W."/>
            <person name="Ahsan B."/>
            <person name="Yamada T."/>
            <person name="Nagayasu Y."/>
            <person name="Doi K."/>
            <person name="Kasai Y."/>
            <person name="Jindo T."/>
            <person name="Kobayashi D."/>
            <person name="Shimada A."/>
            <person name="Toyoda A."/>
            <person name="Kuroki Y."/>
            <person name="Fujiyama A."/>
            <person name="Sasaki T."/>
            <person name="Shimizu A."/>
            <person name="Asakawa S."/>
            <person name="Shimizu N."/>
            <person name="Hashimoto S."/>
            <person name="Yang J."/>
            <person name="Lee Y."/>
            <person name="Matsushima K."/>
            <person name="Sugano S."/>
            <person name="Sakaizumi M."/>
            <person name="Narita T."/>
            <person name="Ohishi K."/>
            <person name="Haga S."/>
            <person name="Ohta F."/>
            <person name="Nomoto H."/>
            <person name="Nogata K."/>
            <person name="Morishita T."/>
            <person name="Endo T."/>
            <person name="Shin-I T."/>
            <person name="Takeda H."/>
            <person name="Morishita S."/>
            <person name="Kohara Y."/>
        </authorList>
    </citation>
    <scope>NUCLEOTIDE SEQUENCE [LARGE SCALE GENOMIC DNA]</scope>
    <source>
        <strain evidence="3 4">Hd-rR</strain>
    </source>
</reference>
<name>A0A3B3INB3_ORYLA</name>
<evidence type="ECO:0000259" key="2">
    <source>
        <dbReference type="PROSITE" id="PS50878"/>
    </source>
</evidence>
<dbReference type="Ensembl" id="ENSORLT00000033962.1">
    <property type="protein sequence ID" value="ENSORLP00000045379.1"/>
    <property type="gene ID" value="ENSORLG00000030043.1"/>
</dbReference>
<evidence type="ECO:0000256" key="1">
    <source>
        <dbReference type="SAM" id="MobiDB-lite"/>
    </source>
</evidence>
<evidence type="ECO:0000313" key="4">
    <source>
        <dbReference type="Proteomes" id="UP000001038"/>
    </source>
</evidence>
<dbReference type="GeneTree" id="ENSGT01150000286909"/>
<dbReference type="InParanoid" id="A0A3B3INB3"/>
<dbReference type="Proteomes" id="UP000001038">
    <property type="component" value="Chromosome 2"/>
</dbReference>
<organism evidence="3 4">
    <name type="scientific">Oryzias latipes</name>
    <name type="common">Japanese rice fish</name>
    <name type="synonym">Japanese killifish</name>
    <dbReference type="NCBI Taxonomy" id="8090"/>
    <lineage>
        <taxon>Eukaryota</taxon>
        <taxon>Metazoa</taxon>
        <taxon>Chordata</taxon>
        <taxon>Craniata</taxon>
        <taxon>Vertebrata</taxon>
        <taxon>Euteleostomi</taxon>
        <taxon>Actinopterygii</taxon>
        <taxon>Neopterygii</taxon>
        <taxon>Teleostei</taxon>
        <taxon>Neoteleostei</taxon>
        <taxon>Acanthomorphata</taxon>
        <taxon>Ovalentaria</taxon>
        <taxon>Atherinomorphae</taxon>
        <taxon>Beloniformes</taxon>
        <taxon>Adrianichthyidae</taxon>
        <taxon>Oryziinae</taxon>
        <taxon>Oryzias</taxon>
    </lineage>
</organism>
<dbReference type="CDD" id="cd01650">
    <property type="entry name" value="RT_nLTR_like"/>
    <property type="match status" value="1"/>
</dbReference>
<dbReference type="GO" id="GO:0003824">
    <property type="term" value="F:catalytic activity"/>
    <property type="evidence" value="ECO:0007669"/>
    <property type="project" value="InterPro"/>
</dbReference>
<dbReference type="AlphaFoldDB" id="A0A3B3INB3"/>
<feature type="region of interest" description="Disordered" evidence="1">
    <location>
        <begin position="83"/>
        <end position="114"/>
    </location>
</feature>
<dbReference type="PANTHER" id="PTHR33332">
    <property type="entry name" value="REVERSE TRANSCRIPTASE DOMAIN-CONTAINING PROTEIN"/>
    <property type="match status" value="1"/>
</dbReference>
<dbReference type="SUPFAM" id="SSF56219">
    <property type="entry name" value="DNase I-like"/>
    <property type="match status" value="1"/>
</dbReference>
<dbReference type="Pfam" id="PF00078">
    <property type="entry name" value="RVT_1"/>
    <property type="match status" value="1"/>
</dbReference>
<dbReference type="Pfam" id="PF03372">
    <property type="entry name" value="Exo_endo_phos"/>
    <property type="match status" value="1"/>
</dbReference>
<proteinExistence type="predicted"/>
<dbReference type="PROSITE" id="PS50878">
    <property type="entry name" value="RT_POL"/>
    <property type="match status" value="1"/>
</dbReference>
<protein>
    <recommendedName>
        <fullName evidence="2">Reverse transcriptase domain-containing protein</fullName>
    </recommendedName>
</protein>
<dbReference type="Gene3D" id="3.60.10.10">
    <property type="entry name" value="Endonuclease/exonuclease/phosphatase"/>
    <property type="match status" value="1"/>
</dbReference>
<dbReference type="InterPro" id="IPR005135">
    <property type="entry name" value="Endo/exonuclease/phosphatase"/>
</dbReference>
<dbReference type="SUPFAM" id="SSF56672">
    <property type="entry name" value="DNA/RNA polymerases"/>
    <property type="match status" value="1"/>
</dbReference>
<reference evidence="3" key="2">
    <citation type="submission" date="2025-08" db="UniProtKB">
        <authorList>
            <consortium name="Ensembl"/>
        </authorList>
    </citation>
    <scope>IDENTIFICATION</scope>
    <source>
        <strain evidence="3">Hd-rR</strain>
    </source>
</reference>
<reference evidence="3" key="3">
    <citation type="submission" date="2025-09" db="UniProtKB">
        <authorList>
            <consortium name="Ensembl"/>
        </authorList>
    </citation>
    <scope>IDENTIFICATION</scope>
    <source>
        <strain evidence="3">Hd-rR</strain>
    </source>
</reference>
<evidence type="ECO:0000313" key="3">
    <source>
        <dbReference type="Ensembl" id="ENSORLP00000045379.1"/>
    </source>
</evidence>